<dbReference type="Proteomes" id="UP001148018">
    <property type="component" value="Unassembled WGS sequence"/>
</dbReference>
<protein>
    <submittedName>
        <fullName evidence="2">Uncharacterized protein</fullName>
    </submittedName>
</protein>
<feature type="region of interest" description="Disordered" evidence="1">
    <location>
        <begin position="1"/>
        <end position="72"/>
    </location>
</feature>
<sequence>MARRWPHKPREGPTQAAGGRGEEYGDEGQPRLLRARRHPVRRVPPTTPPPRTLLPPASYRDPSLGEMEYAWP</sequence>
<evidence type="ECO:0000313" key="3">
    <source>
        <dbReference type="Proteomes" id="UP001148018"/>
    </source>
</evidence>
<gene>
    <name evidence="2" type="ORF">NHX12_015271</name>
</gene>
<accession>A0A9Q0DBL7</accession>
<organism evidence="2 3">
    <name type="scientific">Muraenolepis orangiensis</name>
    <name type="common">Patagonian moray cod</name>
    <dbReference type="NCBI Taxonomy" id="630683"/>
    <lineage>
        <taxon>Eukaryota</taxon>
        <taxon>Metazoa</taxon>
        <taxon>Chordata</taxon>
        <taxon>Craniata</taxon>
        <taxon>Vertebrata</taxon>
        <taxon>Euteleostomi</taxon>
        <taxon>Actinopterygii</taxon>
        <taxon>Neopterygii</taxon>
        <taxon>Teleostei</taxon>
        <taxon>Neoteleostei</taxon>
        <taxon>Acanthomorphata</taxon>
        <taxon>Zeiogadaria</taxon>
        <taxon>Gadariae</taxon>
        <taxon>Gadiformes</taxon>
        <taxon>Muraenolepidoidei</taxon>
        <taxon>Muraenolepididae</taxon>
        <taxon>Muraenolepis</taxon>
    </lineage>
</organism>
<evidence type="ECO:0000256" key="1">
    <source>
        <dbReference type="SAM" id="MobiDB-lite"/>
    </source>
</evidence>
<dbReference type="AlphaFoldDB" id="A0A9Q0DBL7"/>
<reference evidence="2" key="1">
    <citation type="submission" date="2022-07" db="EMBL/GenBank/DDBJ databases">
        <title>Chromosome-level genome of Muraenolepis orangiensis.</title>
        <authorList>
            <person name="Kim J."/>
        </authorList>
    </citation>
    <scope>NUCLEOTIDE SEQUENCE</scope>
    <source>
        <strain evidence="2">KU_S4_2022</strain>
        <tissue evidence="2">Muscle</tissue>
    </source>
</reference>
<proteinExistence type="predicted"/>
<keyword evidence="3" id="KW-1185">Reference proteome</keyword>
<name>A0A9Q0DBL7_9TELE</name>
<comment type="caution">
    <text evidence="2">The sequence shown here is derived from an EMBL/GenBank/DDBJ whole genome shotgun (WGS) entry which is preliminary data.</text>
</comment>
<evidence type="ECO:0000313" key="2">
    <source>
        <dbReference type="EMBL" id="KAJ3584776.1"/>
    </source>
</evidence>
<dbReference type="EMBL" id="JANIIK010000119">
    <property type="protein sequence ID" value="KAJ3584776.1"/>
    <property type="molecule type" value="Genomic_DNA"/>
</dbReference>